<dbReference type="AlphaFoldDB" id="A0A2V2YRN0"/>
<dbReference type="Gene3D" id="3.40.630.30">
    <property type="match status" value="1"/>
</dbReference>
<dbReference type="GO" id="GO:0016747">
    <property type="term" value="F:acyltransferase activity, transferring groups other than amino-acyl groups"/>
    <property type="evidence" value="ECO:0007669"/>
    <property type="project" value="InterPro"/>
</dbReference>
<dbReference type="PANTHER" id="PTHR43792">
    <property type="entry name" value="GNAT FAMILY, PUTATIVE (AFU_ORTHOLOGUE AFUA_3G00765)-RELATED-RELATED"/>
    <property type="match status" value="1"/>
</dbReference>
<keyword evidence="2" id="KW-0012">Acyltransferase</keyword>
<proteinExistence type="inferred from homology"/>
<comment type="similarity">
    <text evidence="3">Belongs to the acetyltransferase family. RimJ subfamily.</text>
</comment>
<dbReference type="InterPro" id="IPR000182">
    <property type="entry name" value="GNAT_dom"/>
</dbReference>
<reference evidence="5 6" key="1">
    <citation type="submission" date="2018-05" db="EMBL/GenBank/DDBJ databases">
        <title>Genomic Encyclopedia of Type Strains, Phase III (KMG-III): the genomes of soil and plant-associated and newly described type strains.</title>
        <authorList>
            <person name="Whitman W."/>
        </authorList>
    </citation>
    <scope>NUCLEOTIDE SEQUENCE [LARGE SCALE GENOMIC DNA]</scope>
    <source>
        <strain evidence="5 6">CECT 5696</strain>
    </source>
</reference>
<gene>
    <name evidence="5" type="ORF">DFQ01_112101</name>
</gene>
<protein>
    <submittedName>
        <fullName evidence="5">RimJ/RimL family protein N-acetyltransferase</fullName>
    </submittedName>
</protein>
<evidence type="ECO:0000313" key="6">
    <source>
        <dbReference type="Proteomes" id="UP000246635"/>
    </source>
</evidence>
<name>A0A2V2YRN0_9BACL</name>
<feature type="domain" description="N-acetyltransferase" evidence="4">
    <location>
        <begin position="8"/>
        <end position="164"/>
    </location>
</feature>
<dbReference type="Pfam" id="PF13302">
    <property type="entry name" value="Acetyltransf_3"/>
    <property type="match status" value="1"/>
</dbReference>
<dbReference type="InterPro" id="IPR051531">
    <property type="entry name" value="N-acetyltransferase"/>
</dbReference>
<dbReference type="Proteomes" id="UP000246635">
    <property type="component" value="Unassembled WGS sequence"/>
</dbReference>
<keyword evidence="6" id="KW-1185">Reference proteome</keyword>
<dbReference type="PROSITE" id="PS51186">
    <property type="entry name" value="GNAT"/>
    <property type="match status" value="1"/>
</dbReference>
<dbReference type="SUPFAM" id="SSF55729">
    <property type="entry name" value="Acyl-CoA N-acyltransferases (Nat)"/>
    <property type="match status" value="1"/>
</dbReference>
<dbReference type="RefSeq" id="WP_245946736.1">
    <property type="nucleotide sequence ID" value="NZ_CP054612.1"/>
</dbReference>
<evidence type="ECO:0000313" key="5">
    <source>
        <dbReference type="EMBL" id="PWW00748.1"/>
    </source>
</evidence>
<evidence type="ECO:0000256" key="1">
    <source>
        <dbReference type="ARBA" id="ARBA00022679"/>
    </source>
</evidence>
<evidence type="ECO:0000259" key="4">
    <source>
        <dbReference type="PROSITE" id="PS51186"/>
    </source>
</evidence>
<dbReference type="PANTHER" id="PTHR43792:SF8">
    <property type="entry name" value="[RIBOSOMAL PROTEIN US5]-ALANINE N-ACETYLTRANSFERASE"/>
    <property type="match status" value="1"/>
</dbReference>
<evidence type="ECO:0000256" key="2">
    <source>
        <dbReference type="ARBA" id="ARBA00023315"/>
    </source>
</evidence>
<keyword evidence="1 5" id="KW-0808">Transferase</keyword>
<evidence type="ECO:0000256" key="3">
    <source>
        <dbReference type="ARBA" id="ARBA00038502"/>
    </source>
</evidence>
<accession>A0A2V2YRN0</accession>
<sequence>MKLFTDHLMLRTLELDDAEQIRELAGDYDIAKSTLNIPHPYPEGAAEEFIKRTHESFKEGNNYHFAIVRKLDDKLLGTIALGITPKHKRAELAYWIGKPYWGQGYMTEAGIGMMKFGFDDLDLNRICAHAFSTNLASSRVMQKIGMTYEGTLVQHVYKWEQYYDLVAYGIVKQTYQELVAR</sequence>
<dbReference type="EMBL" id="QGTQ01000012">
    <property type="protein sequence ID" value="PWW00748.1"/>
    <property type="molecule type" value="Genomic_DNA"/>
</dbReference>
<organism evidence="5 6">
    <name type="scientific">Paenibacillus cellulosilyticus</name>
    <dbReference type="NCBI Taxonomy" id="375489"/>
    <lineage>
        <taxon>Bacteria</taxon>
        <taxon>Bacillati</taxon>
        <taxon>Bacillota</taxon>
        <taxon>Bacilli</taxon>
        <taxon>Bacillales</taxon>
        <taxon>Paenibacillaceae</taxon>
        <taxon>Paenibacillus</taxon>
    </lineage>
</organism>
<comment type="caution">
    <text evidence="5">The sequence shown here is derived from an EMBL/GenBank/DDBJ whole genome shotgun (WGS) entry which is preliminary data.</text>
</comment>
<dbReference type="InterPro" id="IPR016181">
    <property type="entry name" value="Acyl_CoA_acyltransferase"/>
</dbReference>